<accession>A0A5C6RMN8</accession>
<dbReference type="Proteomes" id="UP000321580">
    <property type="component" value="Unassembled WGS sequence"/>
</dbReference>
<keyword evidence="4" id="KW-1185">Reference proteome</keyword>
<dbReference type="InterPro" id="IPR026444">
    <property type="entry name" value="Secre_tail"/>
</dbReference>
<dbReference type="OrthoDB" id="601690at2"/>
<reference evidence="3 4" key="1">
    <citation type="submission" date="2019-08" db="EMBL/GenBank/DDBJ databases">
        <title>Genome of Phaeodactylibacter luteus.</title>
        <authorList>
            <person name="Bowman J.P."/>
        </authorList>
    </citation>
    <scope>NUCLEOTIDE SEQUENCE [LARGE SCALE GENOMIC DNA]</scope>
    <source>
        <strain evidence="3 4">KCTC 42180</strain>
    </source>
</reference>
<evidence type="ECO:0000313" key="4">
    <source>
        <dbReference type="Proteomes" id="UP000321580"/>
    </source>
</evidence>
<dbReference type="EMBL" id="VOOR01000015">
    <property type="protein sequence ID" value="TXB63473.1"/>
    <property type="molecule type" value="Genomic_DNA"/>
</dbReference>
<comment type="caution">
    <text evidence="3">The sequence shown here is derived from an EMBL/GenBank/DDBJ whole genome shotgun (WGS) entry which is preliminary data.</text>
</comment>
<dbReference type="RefSeq" id="WP_147167112.1">
    <property type="nucleotide sequence ID" value="NZ_VOOR01000015.1"/>
</dbReference>
<keyword evidence="1" id="KW-0732">Signal</keyword>
<dbReference type="AlphaFoldDB" id="A0A5C6RMN8"/>
<proteinExistence type="predicted"/>
<feature type="domain" description="Secretion system C-terminal sorting" evidence="2">
    <location>
        <begin position="779"/>
        <end position="847"/>
    </location>
</feature>
<evidence type="ECO:0000313" key="3">
    <source>
        <dbReference type="EMBL" id="TXB63473.1"/>
    </source>
</evidence>
<dbReference type="Gene3D" id="2.60.40.10">
    <property type="entry name" value="Immunoglobulins"/>
    <property type="match status" value="1"/>
</dbReference>
<feature type="signal peptide" evidence="1">
    <location>
        <begin position="1"/>
        <end position="18"/>
    </location>
</feature>
<gene>
    <name evidence="3" type="ORF">FRY97_08940</name>
</gene>
<feature type="chain" id="PRO_5022906055" evidence="1">
    <location>
        <begin position="19"/>
        <end position="849"/>
    </location>
</feature>
<evidence type="ECO:0000256" key="1">
    <source>
        <dbReference type="SAM" id="SignalP"/>
    </source>
</evidence>
<sequence length="849" mass="88696">MKNILLTAAFCLSCLATALGQPENDLCTAAAFIPFSATAPCPAQEAVSVSISGTTEGATASSPALNISLPGAFSTGSQFREVWYAFTAVSNQMSIALSSSSQPMIAVFQGDDCGNRLPIGLAQSTAGEAELLFPTEPGTSYFIAVGETQPNDGSGFELTLKAQNNCRLCAQRSGQLTASPAPANGTYQAGETVTFCYSITSWDPGFALEWLHGVEIDFGPGWDQSTLQTSAPEACTAPEGQWDWHESWESCNTGLSFGPGFAFDGIYGLLCGSGGPNDGNPGNNFGDGPCGSLEAQPLPLEFCWTITVAESFESQQAANLNLNITLLGDGYSGSWMSYGCEGYPATSFLATAVPAAAAVPSVSVQQAACPGACNGALALLGGQGAAFALSNEDGQVVFSTTAPSLNNVVNGLCAGHYELVITSEDGATQSTAITLPETNLPTVTANYLPACATGEPYQVVTSIDGATGPAAYIWTGPDGFFANTPNPAVFAPGLYTLSVTANGCQLPPQELSVISALPEVDCEATDTSLTFIWDVFDADTAYHFTVLSGQEGGILSGNTFRLEGLAPGTTASGLLEVAGEGLCPDKFVEANCITLGCPKPDAGRDTLLCNTDSIQLQGILPVEGSTFAWSPAYGLSCTDCLSPNASPDTTTAYTLTVTTPEGCQATDEVTVFVNELPDLQLPDSALTYCPGERFEYCLPEGYRYLWISPIGFVKTGNCLLFPYTTASIAGEYTIIIRLENGCKIEQAIRLEVDTDCFGLHGEGLATGVGSGGASLRLGPNPASDLALLQTDWQGQKLLRIFRADGAMVRQTSFEGHQHEIPVAQLPQGAYFLQLSTAGQTLHHKLTVVH</sequence>
<dbReference type="NCBIfam" id="TIGR04183">
    <property type="entry name" value="Por_Secre_tail"/>
    <property type="match status" value="1"/>
</dbReference>
<dbReference type="Pfam" id="PF18962">
    <property type="entry name" value="Por_Secre_tail"/>
    <property type="match status" value="1"/>
</dbReference>
<protein>
    <submittedName>
        <fullName evidence="3">T9SS type A sorting domain-containing protein</fullName>
    </submittedName>
</protein>
<dbReference type="InterPro" id="IPR013783">
    <property type="entry name" value="Ig-like_fold"/>
</dbReference>
<evidence type="ECO:0000259" key="2">
    <source>
        <dbReference type="Pfam" id="PF18962"/>
    </source>
</evidence>
<organism evidence="3 4">
    <name type="scientific">Phaeodactylibacter luteus</name>
    <dbReference type="NCBI Taxonomy" id="1564516"/>
    <lineage>
        <taxon>Bacteria</taxon>
        <taxon>Pseudomonadati</taxon>
        <taxon>Bacteroidota</taxon>
        <taxon>Saprospiria</taxon>
        <taxon>Saprospirales</taxon>
        <taxon>Haliscomenobacteraceae</taxon>
        <taxon>Phaeodactylibacter</taxon>
    </lineage>
</organism>
<name>A0A5C6RMN8_9BACT</name>